<dbReference type="STRING" id="1227457.C451_13104"/>
<dbReference type="AlphaFoldDB" id="M0N323"/>
<dbReference type="RefSeq" id="WP_007741162.1">
    <property type="nucleotide sequence ID" value="NZ_AOMF01000162.1"/>
</dbReference>
<evidence type="ECO:0000313" key="2">
    <source>
        <dbReference type="Proteomes" id="UP000011680"/>
    </source>
</evidence>
<dbReference type="EMBL" id="AOMF01000162">
    <property type="protein sequence ID" value="EMA51933.1"/>
    <property type="molecule type" value="Genomic_DNA"/>
</dbReference>
<dbReference type="Pfam" id="PF24372">
    <property type="entry name" value="DUF7528"/>
    <property type="match status" value="1"/>
</dbReference>
<dbReference type="eggNOG" id="arCOG09271">
    <property type="taxonomic scope" value="Archaea"/>
</dbReference>
<dbReference type="InterPro" id="IPR055950">
    <property type="entry name" value="DUF7528"/>
</dbReference>
<name>M0N323_9EURY</name>
<gene>
    <name evidence="1" type="ORF">C451_13104</name>
</gene>
<sequence>MGFKSLWGPECVWHGVSTLLVEKFSGDEVTVRTTDETVVVSFGGRSHELDRGTAASLRRALDGALTERCAFVHTVGTHRPDGSYVVARRGADSSGHRKVFDRFDDLWELYESLPERFTAGDIERPGLTGSRRHLVVRHLAEQPVFDCALVARQPLTGAKDHQR</sequence>
<proteinExistence type="predicted"/>
<keyword evidence="2" id="KW-1185">Reference proteome</keyword>
<dbReference type="PATRIC" id="fig|1227457.3.peg.2491"/>
<dbReference type="Proteomes" id="UP000011680">
    <property type="component" value="Unassembled WGS sequence"/>
</dbReference>
<reference evidence="1 2" key="1">
    <citation type="journal article" date="2014" name="PLoS Genet.">
        <title>Phylogenetically driven sequencing of extremely halophilic archaea reveals strategies for static and dynamic osmo-response.</title>
        <authorList>
            <person name="Becker E.A."/>
            <person name="Seitzer P.M."/>
            <person name="Tritt A."/>
            <person name="Larsen D."/>
            <person name="Krusor M."/>
            <person name="Yao A.I."/>
            <person name="Wu D."/>
            <person name="Madern D."/>
            <person name="Eisen J.A."/>
            <person name="Darling A.E."/>
            <person name="Facciotti M.T."/>
        </authorList>
    </citation>
    <scope>NUCLEOTIDE SEQUENCE [LARGE SCALE GENOMIC DNA]</scope>
    <source>
        <strain evidence="1 2">JCM 13552</strain>
    </source>
</reference>
<protein>
    <submittedName>
        <fullName evidence="1">Uncharacterized protein</fullName>
    </submittedName>
</protein>
<accession>M0N323</accession>
<organism evidence="1 2">
    <name type="scientific">Halococcus thailandensis JCM 13552</name>
    <dbReference type="NCBI Taxonomy" id="1227457"/>
    <lineage>
        <taxon>Archaea</taxon>
        <taxon>Methanobacteriati</taxon>
        <taxon>Methanobacteriota</taxon>
        <taxon>Stenosarchaea group</taxon>
        <taxon>Halobacteria</taxon>
        <taxon>Halobacteriales</taxon>
        <taxon>Halococcaceae</taxon>
        <taxon>Halococcus</taxon>
    </lineage>
</organism>
<comment type="caution">
    <text evidence="1">The sequence shown here is derived from an EMBL/GenBank/DDBJ whole genome shotgun (WGS) entry which is preliminary data.</text>
</comment>
<evidence type="ECO:0000313" key="1">
    <source>
        <dbReference type="EMBL" id="EMA51933.1"/>
    </source>
</evidence>